<sequence length="177" mass="20677">MTDKPDIVSVIQSEGIELRQRGRDFWGRCPFHPEKTASFKVSPARQTYYCFGCNAHGDVLDFIQKRKGLSFKDTLTFLGMAPGKLDAQAKKRIEHEKKKRAAIAAFKAWCDSEYNRLADTYRRLQQSKARCRTWEDVERIASLYHAESLWQLRMDILSSHDEQQKFKLYEEVTRHAA</sequence>
<evidence type="ECO:0000256" key="3">
    <source>
        <dbReference type="ARBA" id="ARBA00022833"/>
    </source>
</evidence>
<keyword evidence="1" id="KW-0479">Metal-binding</keyword>
<evidence type="ECO:0000256" key="2">
    <source>
        <dbReference type="ARBA" id="ARBA00022771"/>
    </source>
</evidence>
<evidence type="ECO:0000259" key="4">
    <source>
        <dbReference type="SMART" id="SM00400"/>
    </source>
</evidence>
<proteinExistence type="predicted"/>
<dbReference type="GO" id="GO:0008270">
    <property type="term" value="F:zinc ion binding"/>
    <property type="evidence" value="ECO:0007669"/>
    <property type="project" value="UniProtKB-KW"/>
</dbReference>
<evidence type="ECO:0000256" key="1">
    <source>
        <dbReference type="ARBA" id="ARBA00022723"/>
    </source>
</evidence>
<dbReference type="GO" id="GO:0005737">
    <property type="term" value="C:cytoplasm"/>
    <property type="evidence" value="ECO:0007669"/>
    <property type="project" value="TreeGrafter"/>
</dbReference>
<dbReference type="PANTHER" id="PTHR30313:SF2">
    <property type="entry name" value="DNA PRIMASE"/>
    <property type="match status" value="1"/>
</dbReference>
<evidence type="ECO:0000313" key="6">
    <source>
        <dbReference type="Proteomes" id="UP000245125"/>
    </source>
</evidence>
<reference evidence="6" key="1">
    <citation type="submission" date="2018-03" db="EMBL/GenBank/DDBJ databases">
        <authorList>
            <person name="Zecchin S."/>
        </authorList>
    </citation>
    <scope>NUCLEOTIDE SEQUENCE [LARGE SCALE GENOMIC DNA]</scope>
</reference>
<dbReference type="InterPro" id="IPR002694">
    <property type="entry name" value="Znf_CHC2"/>
</dbReference>
<dbReference type="Gene3D" id="3.90.580.10">
    <property type="entry name" value="Zinc finger, CHC2-type domain"/>
    <property type="match status" value="1"/>
</dbReference>
<organism evidence="5 6">
    <name type="scientific">Candidatus Sulfobium mesophilum</name>
    <dbReference type="NCBI Taxonomy" id="2016548"/>
    <lineage>
        <taxon>Bacteria</taxon>
        <taxon>Pseudomonadati</taxon>
        <taxon>Nitrospirota</taxon>
        <taxon>Nitrospiria</taxon>
        <taxon>Nitrospirales</taxon>
        <taxon>Nitrospiraceae</taxon>
        <taxon>Candidatus Sulfobium</taxon>
    </lineage>
</organism>
<dbReference type="Pfam" id="PF01807">
    <property type="entry name" value="Zn_ribbon_DnaG"/>
    <property type="match status" value="1"/>
</dbReference>
<dbReference type="PANTHER" id="PTHR30313">
    <property type="entry name" value="DNA PRIMASE"/>
    <property type="match status" value="1"/>
</dbReference>
<dbReference type="InterPro" id="IPR036977">
    <property type="entry name" value="DNA_primase_Znf_CHC2"/>
</dbReference>
<dbReference type="InterPro" id="IPR050219">
    <property type="entry name" value="DnaG_primase"/>
</dbReference>
<keyword evidence="3" id="KW-0862">Zinc</keyword>
<keyword evidence="2" id="KW-0863">Zinc-finger</keyword>
<dbReference type="Proteomes" id="UP000245125">
    <property type="component" value="Unassembled WGS sequence"/>
</dbReference>
<dbReference type="GO" id="GO:0003677">
    <property type="term" value="F:DNA binding"/>
    <property type="evidence" value="ECO:0007669"/>
    <property type="project" value="InterPro"/>
</dbReference>
<dbReference type="OrthoDB" id="9773296at2"/>
<evidence type="ECO:0000313" key="5">
    <source>
        <dbReference type="EMBL" id="SPQ02044.1"/>
    </source>
</evidence>
<accession>A0A2U3QKV7</accession>
<keyword evidence="6" id="KW-1185">Reference proteome</keyword>
<dbReference type="AlphaFoldDB" id="A0A2U3QKV7"/>
<gene>
    <name evidence="5" type="ORF">NBG4_890002</name>
</gene>
<name>A0A2U3QKV7_9BACT</name>
<dbReference type="SUPFAM" id="SSF57783">
    <property type="entry name" value="Zinc beta-ribbon"/>
    <property type="match status" value="1"/>
</dbReference>
<dbReference type="EMBL" id="OUUY01000140">
    <property type="protein sequence ID" value="SPQ02044.1"/>
    <property type="molecule type" value="Genomic_DNA"/>
</dbReference>
<dbReference type="SMART" id="SM00400">
    <property type="entry name" value="ZnF_CHCC"/>
    <property type="match status" value="1"/>
</dbReference>
<dbReference type="GO" id="GO:0003899">
    <property type="term" value="F:DNA-directed RNA polymerase activity"/>
    <property type="evidence" value="ECO:0007669"/>
    <property type="project" value="InterPro"/>
</dbReference>
<dbReference type="GO" id="GO:0006269">
    <property type="term" value="P:DNA replication, synthesis of primer"/>
    <property type="evidence" value="ECO:0007669"/>
    <property type="project" value="TreeGrafter"/>
</dbReference>
<feature type="domain" description="Zinc finger CHC2-type" evidence="4">
    <location>
        <begin position="25"/>
        <end position="79"/>
    </location>
</feature>
<protein>
    <recommendedName>
        <fullName evidence="4">Zinc finger CHC2-type domain-containing protein</fullName>
    </recommendedName>
</protein>